<sequence>MSKPDLEEAVLLEIETGLLQLHQRSSGLSGLVDTPELTFEYAAVASRELIVDVGEISRHNMLLVEEMIAAVRTLQRAHQRRMTPPARTPLHQRASLPQLVVLGIAALIGIGFTAFLIGYVQGFPEGCARGIREVLAHRAV</sequence>
<organism evidence="2 3">
    <name type="scientific">Sphingomonas glacialis</name>
    <dbReference type="NCBI Taxonomy" id="658225"/>
    <lineage>
        <taxon>Bacteria</taxon>
        <taxon>Pseudomonadati</taxon>
        <taxon>Pseudomonadota</taxon>
        <taxon>Alphaproteobacteria</taxon>
        <taxon>Sphingomonadales</taxon>
        <taxon>Sphingomonadaceae</taxon>
        <taxon>Sphingomonas</taxon>
    </lineage>
</organism>
<feature type="transmembrane region" description="Helical" evidence="1">
    <location>
        <begin position="99"/>
        <end position="120"/>
    </location>
</feature>
<evidence type="ECO:0000313" key="3">
    <source>
        <dbReference type="Proteomes" id="UP000652430"/>
    </source>
</evidence>
<evidence type="ECO:0000313" key="2">
    <source>
        <dbReference type="EMBL" id="GHH25384.1"/>
    </source>
</evidence>
<keyword evidence="3" id="KW-1185">Reference proteome</keyword>
<dbReference type="Proteomes" id="UP000652430">
    <property type="component" value="Unassembled WGS sequence"/>
</dbReference>
<keyword evidence="1" id="KW-0812">Transmembrane</keyword>
<dbReference type="EMBL" id="BNAQ01000009">
    <property type="protein sequence ID" value="GHH25384.1"/>
    <property type="molecule type" value="Genomic_DNA"/>
</dbReference>
<comment type="caution">
    <text evidence="2">The sequence shown here is derived from an EMBL/GenBank/DDBJ whole genome shotgun (WGS) entry which is preliminary data.</text>
</comment>
<keyword evidence="1" id="KW-1133">Transmembrane helix</keyword>
<gene>
    <name evidence="2" type="ORF">GCM10008023_38720</name>
</gene>
<keyword evidence="1" id="KW-0472">Membrane</keyword>
<evidence type="ECO:0000256" key="1">
    <source>
        <dbReference type="SAM" id="Phobius"/>
    </source>
</evidence>
<accession>A0ABQ3LT08</accession>
<protein>
    <submittedName>
        <fullName evidence="2">Uncharacterized protein</fullName>
    </submittedName>
</protein>
<dbReference type="RefSeq" id="WP_229839556.1">
    <property type="nucleotide sequence ID" value="NZ_BNAQ01000009.1"/>
</dbReference>
<proteinExistence type="predicted"/>
<name>A0ABQ3LT08_9SPHN</name>
<reference evidence="3" key="1">
    <citation type="journal article" date="2019" name="Int. J. Syst. Evol. Microbiol.">
        <title>The Global Catalogue of Microorganisms (GCM) 10K type strain sequencing project: providing services to taxonomists for standard genome sequencing and annotation.</title>
        <authorList>
            <consortium name="The Broad Institute Genomics Platform"/>
            <consortium name="The Broad Institute Genome Sequencing Center for Infectious Disease"/>
            <person name="Wu L."/>
            <person name="Ma J."/>
        </authorList>
    </citation>
    <scope>NUCLEOTIDE SEQUENCE [LARGE SCALE GENOMIC DNA]</scope>
    <source>
        <strain evidence="3">CGMCC 1.8957</strain>
    </source>
</reference>